<keyword evidence="3" id="KW-1185">Reference proteome</keyword>
<sequence>MSTIVNTRKDAFLRTVMKVDAVGTGANGAAYLAASGLIGSLLGVPAGVLAPVGAFLLAFAIGVWFIGTRAGINPKAVWGVALVNMVWAVDSLVVAFSDWFPLTGWGLFYIVFQAVVVGALGVLQVIGLRRITR</sequence>
<keyword evidence="1" id="KW-1133">Transmembrane helix</keyword>
<feature type="transmembrane region" description="Helical" evidence="1">
    <location>
        <begin position="21"/>
        <end position="42"/>
    </location>
</feature>
<feature type="transmembrane region" description="Helical" evidence="1">
    <location>
        <begin position="106"/>
        <end position="128"/>
    </location>
</feature>
<proteinExistence type="predicted"/>
<evidence type="ECO:0000256" key="1">
    <source>
        <dbReference type="SAM" id="Phobius"/>
    </source>
</evidence>
<name>A0A1H0CYV2_ALLAB</name>
<dbReference type="Proteomes" id="UP000183376">
    <property type="component" value="Chromosome I"/>
</dbReference>
<keyword evidence="1" id="KW-0472">Membrane</keyword>
<organism evidence="2 3">
    <name type="scientific">Allokutzneria albata</name>
    <name type="common">Kibdelosporangium albatum</name>
    <dbReference type="NCBI Taxonomy" id="211114"/>
    <lineage>
        <taxon>Bacteria</taxon>
        <taxon>Bacillati</taxon>
        <taxon>Actinomycetota</taxon>
        <taxon>Actinomycetes</taxon>
        <taxon>Pseudonocardiales</taxon>
        <taxon>Pseudonocardiaceae</taxon>
        <taxon>Allokutzneria</taxon>
    </lineage>
</organism>
<dbReference type="AlphaFoldDB" id="A0A1H0CYV2"/>
<accession>A0A1H0CYV2</accession>
<feature type="transmembrane region" description="Helical" evidence="1">
    <location>
        <begin position="48"/>
        <end position="66"/>
    </location>
</feature>
<dbReference type="EMBL" id="LT629701">
    <property type="protein sequence ID" value="SDN63082.1"/>
    <property type="molecule type" value="Genomic_DNA"/>
</dbReference>
<gene>
    <name evidence="2" type="ORF">SAMN04489726_7494</name>
</gene>
<keyword evidence="1" id="KW-0812">Transmembrane</keyword>
<dbReference type="RefSeq" id="WP_030428550.1">
    <property type="nucleotide sequence ID" value="NZ_JOEF01000004.1"/>
</dbReference>
<evidence type="ECO:0008006" key="4">
    <source>
        <dbReference type="Google" id="ProtNLM"/>
    </source>
</evidence>
<dbReference type="eggNOG" id="ENOG5033H8G">
    <property type="taxonomic scope" value="Bacteria"/>
</dbReference>
<dbReference type="STRING" id="211114.SAMN04489726_7494"/>
<feature type="transmembrane region" description="Helical" evidence="1">
    <location>
        <begin position="78"/>
        <end position="100"/>
    </location>
</feature>
<evidence type="ECO:0000313" key="3">
    <source>
        <dbReference type="Proteomes" id="UP000183376"/>
    </source>
</evidence>
<protein>
    <recommendedName>
        <fullName evidence="4">SPW repeat-containing protein</fullName>
    </recommendedName>
</protein>
<reference evidence="2 3" key="1">
    <citation type="submission" date="2016-10" db="EMBL/GenBank/DDBJ databases">
        <authorList>
            <person name="de Groot N.N."/>
        </authorList>
    </citation>
    <scope>NUCLEOTIDE SEQUENCE [LARGE SCALE GENOMIC DNA]</scope>
    <source>
        <strain evidence="2 3">DSM 44149</strain>
    </source>
</reference>
<evidence type="ECO:0000313" key="2">
    <source>
        <dbReference type="EMBL" id="SDN63082.1"/>
    </source>
</evidence>